<reference evidence="5" key="1">
    <citation type="journal article" name="DNA Res.">
        <title>The physiological potential of anammox bacteria as revealed by their core genome structure.</title>
        <authorList>
            <person name="Okubo T."/>
            <person name="Toyoda A."/>
            <person name="Fukuhara K."/>
            <person name="Uchiyama I."/>
            <person name="Harigaya Y."/>
            <person name="Kuroiwa M."/>
            <person name="Suzuki T."/>
            <person name="Murakami Y."/>
            <person name="Suwa Y."/>
            <person name="Takami H."/>
        </authorList>
    </citation>
    <scope>NUCLEOTIDE SEQUENCE</scope>
    <source>
        <strain evidence="5">317325-2</strain>
    </source>
</reference>
<dbReference type="Pfam" id="PF07992">
    <property type="entry name" value="Pyr_redox_2"/>
    <property type="match status" value="1"/>
</dbReference>
<name>A0A809RBT7_9BACT</name>
<keyword evidence="1" id="KW-0285">Flavoprotein</keyword>
<dbReference type="PANTHER" id="PTHR43557:SF4">
    <property type="entry name" value="APOPTOSIS-INDUCING FACTOR 1, MITOCHONDRIAL"/>
    <property type="match status" value="1"/>
</dbReference>
<dbReference type="SUPFAM" id="SSF51905">
    <property type="entry name" value="FAD/NAD(P)-binding domain"/>
    <property type="match status" value="2"/>
</dbReference>
<accession>A0A809RBT7</accession>
<dbReference type="PRINTS" id="PR00368">
    <property type="entry name" value="FADPNR"/>
</dbReference>
<keyword evidence="3" id="KW-0560">Oxidoreductase</keyword>
<dbReference type="InterPro" id="IPR050446">
    <property type="entry name" value="FAD-oxidoreductase/Apoptosis"/>
</dbReference>
<dbReference type="EMBL" id="AP021858">
    <property type="protein sequence ID" value="BBO24098.1"/>
    <property type="molecule type" value="Genomic_DNA"/>
</dbReference>
<evidence type="ECO:0000259" key="4">
    <source>
        <dbReference type="Pfam" id="PF07992"/>
    </source>
</evidence>
<gene>
    <name evidence="5" type="ORF">NPRO_16930</name>
</gene>
<evidence type="ECO:0000256" key="2">
    <source>
        <dbReference type="ARBA" id="ARBA00022827"/>
    </source>
</evidence>
<dbReference type="GO" id="GO:0033108">
    <property type="term" value="P:mitochondrial respiratory chain complex assembly"/>
    <property type="evidence" value="ECO:0007669"/>
    <property type="project" value="TreeGrafter"/>
</dbReference>
<organism evidence="5 6">
    <name type="scientific">Candidatus Nitrosymbiomonas proteolyticus</name>
    <dbReference type="NCBI Taxonomy" id="2608984"/>
    <lineage>
        <taxon>Bacteria</taxon>
        <taxon>Bacillati</taxon>
        <taxon>Armatimonadota</taxon>
        <taxon>Armatimonadota incertae sedis</taxon>
        <taxon>Candidatus Nitrosymbiomonas</taxon>
    </lineage>
</organism>
<evidence type="ECO:0000256" key="3">
    <source>
        <dbReference type="ARBA" id="ARBA00023002"/>
    </source>
</evidence>
<dbReference type="AlphaFoldDB" id="A0A809RBT7"/>
<dbReference type="GO" id="GO:0016174">
    <property type="term" value="F:NAD(P)H oxidase H2O2-forming activity"/>
    <property type="evidence" value="ECO:0007669"/>
    <property type="project" value="TreeGrafter"/>
</dbReference>
<dbReference type="KEGG" id="npy:NPRO_16930"/>
<proteinExistence type="predicted"/>
<sequence>MPKVFDFLLLGGGTSCAYAAVQIRSLDPNGTIALLGEESEPPYDRPPFTKYFLWNDEKNIDDFHSKDESFYPQNQIELLLGKRAVSIDRSAKTVGTESGESFQYGKLLYALGSEPRRLSIPGGDGAWVLRTAEDSARIRRHASSGASAILIGAGYLGAELACALVGRGCSVTLIEAGQRAWPLFPSETVSKSITGELQAKGVRLVAGANVTQIENGRTVFTEDGQRFEGDFIVAGIGAFPRTELAKASGLSVRKGVLAGAQLHTEDLDVFVAGDAVEFPDSNLGDLYRAEHHLHAKATAEHAGRGMAGEVAEFREPPVFFSDVGDLSMNLIGYPERAARTWALKNDDPSIVTEVYAFEDGRAAGLIDLRQDWKAQEPLLEVMKSLILSRADLRRVEDLLSRPGFDLASLSEFAGAE</sequence>
<dbReference type="GO" id="GO:0012501">
    <property type="term" value="P:programmed cell death"/>
    <property type="evidence" value="ECO:0007669"/>
    <property type="project" value="TreeGrafter"/>
</dbReference>
<dbReference type="GO" id="GO:0005737">
    <property type="term" value="C:cytoplasm"/>
    <property type="evidence" value="ECO:0007669"/>
    <property type="project" value="TreeGrafter"/>
</dbReference>
<feature type="domain" description="FAD/NAD(P)-binding" evidence="4">
    <location>
        <begin position="7"/>
        <end position="280"/>
    </location>
</feature>
<keyword evidence="2" id="KW-0274">FAD</keyword>
<dbReference type="PRINTS" id="PR00411">
    <property type="entry name" value="PNDRDTASEI"/>
</dbReference>
<dbReference type="PANTHER" id="PTHR43557">
    <property type="entry name" value="APOPTOSIS-INDUCING FACTOR 1"/>
    <property type="match status" value="1"/>
</dbReference>
<evidence type="ECO:0000313" key="5">
    <source>
        <dbReference type="EMBL" id="BBO24098.1"/>
    </source>
</evidence>
<dbReference type="InterPro" id="IPR023753">
    <property type="entry name" value="FAD/NAD-binding_dom"/>
</dbReference>
<dbReference type="Proteomes" id="UP000662873">
    <property type="component" value="Chromosome"/>
</dbReference>
<protein>
    <submittedName>
        <fullName evidence="5">Pyridine nucleotide-disulphide oxidoreductase</fullName>
    </submittedName>
</protein>
<dbReference type="InterPro" id="IPR036188">
    <property type="entry name" value="FAD/NAD-bd_sf"/>
</dbReference>
<evidence type="ECO:0000256" key="1">
    <source>
        <dbReference type="ARBA" id="ARBA00022630"/>
    </source>
</evidence>
<evidence type="ECO:0000313" key="6">
    <source>
        <dbReference type="Proteomes" id="UP000662873"/>
    </source>
</evidence>
<dbReference type="GO" id="GO:0071949">
    <property type="term" value="F:FAD binding"/>
    <property type="evidence" value="ECO:0007669"/>
    <property type="project" value="TreeGrafter"/>
</dbReference>
<dbReference type="Gene3D" id="3.50.50.60">
    <property type="entry name" value="FAD/NAD(P)-binding domain"/>
    <property type="match status" value="2"/>
</dbReference>